<evidence type="ECO:0000256" key="8">
    <source>
        <dbReference type="SAM" id="MobiDB-lite"/>
    </source>
</evidence>
<dbReference type="GO" id="GO:0004674">
    <property type="term" value="F:protein serine/threonine kinase activity"/>
    <property type="evidence" value="ECO:0007669"/>
    <property type="project" value="UniProtKB-KW"/>
</dbReference>
<dbReference type="Proteomes" id="UP000286746">
    <property type="component" value="Unassembled WGS sequence"/>
</dbReference>
<keyword evidence="4 7" id="KW-0547">Nucleotide-binding</keyword>
<dbReference type="CDD" id="cd14014">
    <property type="entry name" value="STKc_PknB_like"/>
    <property type="match status" value="1"/>
</dbReference>
<keyword evidence="6 7" id="KW-0067">ATP-binding</keyword>
<reference evidence="11 12" key="1">
    <citation type="submission" date="2018-11" db="EMBL/GenBank/DDBJ databases">
        <title>Whole genome sequence of Streptomyces paromomycinus NBRC 15454(T).</title>
        <authorList>
            <person name="Komaki H."/>
            <person name="Tamura T."/>
        </authorList>
    </citation>
    <scope>NUCLEOTIDE SEQUENCE [LARGE SCALE GENOMIC DNA]</scope>
    <source>
        <strain evidence="11 12">NBRC 15454</strain>
    </source>
</reference>
<sequence length="548" mass="58268">MGSLRGEGRLIAGRYRLGERLGRGGMGTVWRATDEMLRRQVAVKELHLDDGPAGADPDAGRARAMREARSVARIKHPNVIVVHDVVEQDARPWIVMELVDGASLADRLTGGGPLAPREVARIGLALLGALRVAHARGVLHRDIKPANVLLEEGTGRVVLTDFGVAQLPGSPTLTEAGGFVGSPEYTAPERMAGRHAGPAADLWSVGVLLCAALSGRSPFHRDSLGGVLSAVQHEEIELPEPARPLLAVVRGLLERDPERRLDIAGTERLLRGYLQSGRAPETPPPPPAAPERPVPAPEPGRTHGVPIPDALADRALAAAARPHTGRARTVFLAGLAVCVLAGVGVGLAALFLRDGDGGGVDGKGGGHRATQSPSSPPLSLSPSQERSGTPGTAATTPPGYVMVRDPLGFALAVPEGSTRSYEKPRVFYSSEGKRYRLGIRLREPTPTGPLDTLRRAHAQGPDQYPGYRDGTVTRATHRGLPAARWEFTWDGGPEDGGPRHTFDLLWEEGGRTYDVWVSAPLAERDRAKRHFTVALRTFHPVGAGSPAR</sequence>
<feature type="region of interest" description="Disordered" evidence="8">
    <location>
        <begin position="361"/>
        <end position="399"/>
    </location>
</feature>
<feature type="transmembrane region" description="Helical" evidence="9">
    <location>
        <begin position="330"/>
        <end position="352"/>
    </location>
</feature>
<gene>
    <name evidence="11" type="ORF">GKJPGBOP_03288</name>
</gene>
<evidence type="ECO:0000256" key="3">
    <source>
        <dbReference type="ARBA" id="ARBA00022679"/>
    </source>
</evidence>
<keyword evidence="2 11" id="KW-0723">Serine/threonine-protein kinase</keyword>
<feature type="compositionally biased region" description="Low complexity" evidence="8">
    <location>
        <begin position="377"/>
        <end position="399"/>
    </location>
</feature>
<evidence type="ECO:0000256" key="6">
    <source>
        <dbReference type="ARBA" id="ARBA00022840"/>
    </source>
</evidence>
<feature type="region of interest" description="Disordered" evidence="8">
    <location>
        <begin position="276"/>
        <end position="307"/>
    </location>
</feature>
<feature type="binding site" evidence="7">
    <location>
        <position position="44"/>
    </location>
    <ligand>
        <name>ATP</name>
        <dbReference type="ChEBI" id="CHEBI:30616"/>
    </ligand>
</feature>
<organism evidence="11 12">
    <name type="scientific">Streptomyces paromomycinus</name>
    <name type="common">Streptomyces rimosus subsp. paromomycinus</name>
    <dbReference type="NCBI Taxonomy" id="92743"/>
    <lineage>
        <taxon>Bacteria</taxon>
        <taxon>Bacillati</taxon>
        <taxon>Actinomycetota</taxon>
        <taxon>Actinomycetes</taxon>
        <taxon>Kitasatosporales</taxon>
        <taxon>Streptomycetaceae</taxon>
        <taxon>Streptomyces</taxon>
    </lineage>
</organism>
<evidence type="ECO:0000256" key="9">
    <source>
        <dbReference type="SAM" id="Phobius"/>
    </source>
</evidence>
<evidence type="ECO:0000256" key="1">
    <source>
        <dbReference type="ARBA" id="ARBA00012513"/>
    </source>
</evidence>
<dbReference type="SUPFAM" id="SSF56112">
    <property type="entry name" value="Protein kinase-like (PK-like)"/>
    <property type="match status" value="1"/>
</dbReference>
<dbReference type="SMART" id="SM00220">
    <property type="entry name" value="S_TKc"/>
    <property type="match status" value="1"/>
</dbReference>
<dbReference type="PROSITE" id="PS50011">
    <property type="entry name" value="PROTEIN_KINASE_DOM"/>
    <property type="match status" value="1"/>
</dbReference>
<keyword evidence="3" id="KW-0808">Transferase</keyword>
<dbReference type="InterPro" id="IPR011009">
    <property type="entry name" value="Kinase-like_dom_sf"/>
</dbReference>
<evidence type="ECO:0000259" key="10">
    <source>
        <dbReference type="PROSITE" id="PS50011"/>
    </source>
</evidence>
<dbReference type="AlphaFoldDB" id="A0A401W2R1"/>
<protein>
    <recommendedName>
        <fullName evidence="1">non-specific serine/threonine protein kinase</fullName>
        <ecNumber evidence="1">2.7.11.1</ecNumber>
    </recommendedName>
</protein>
<evidence type="ECO:0000256" key="4">
    <source>
        <dbReference type="ARBA" id="ARBA00022741"/>
    </source>
</evidence>
<dbReference type="PROSITE" id="PS00108">
    <property type="entry name" value="PROTEIN_KINASE_ST"/>
    <property type="match status" value="1"/>
</dbReference>
<dbReference type="InterPro" id="IPR008271">
    <property type="entry name" value="Ser/Thr_kinase_AS"/>
</dbReference>
<feature type="compositionally biased region" description="Pro residues" evidence="8">
    <location>
        <begin position="281"/>
        <end position="298"/>
    </location>
</feature>
<keyword evidence="5 11" id="KW-0418">Kinase</keyword>
<evidence type="ECO:0000256" key="5">
    <source>
        <dbReference type="ARBA" id="ARBA00022777"/>
    </source>
</evidence>
<dbReference type="InterPro" id="IPR000719">
    <property type="entry name" value="Prot_kinase_dom"/>
</dbReference>
<evidence type="ECO:0000256" key="2">
    <source>
        <dbReference type="ARBA" id="ARBA00022527"/>
    </source>
</evidence>
<dbReference type="Gene3D" id="3.30.200.20">
    <property type="entry name" value="Phosphorylase Kinase, domain 1"/>
    <property type="match status" value="1"/>
</dbReference>
<dbReference type="PROSITE" id="PS00107">
    <property type="entry name" value="PROTEIN_KINASE_ATP"/>
    <property type="match status" value="1"/>
</dbReference>
<dbReference type="PANTHER" id="PTHR43289:SF6">
    <property type="entry name" value="SERINE_THREONINE-PROTEIN KINASE NEKL-3"/>
    <property type="match status" value="1"/>
</dbReference>
<evidence type="ECO:0000313" key="11">
    <source>
        <dbReference type="EMBL" id="GCD43607.1"/>
    </source>
</evidence>
<keyword evidence="9" id="KW-0812">Transmembrane</keyword>
<feature type="domain" description="Protein kinase" evidence="10">
    <location>
        <begin position="15"/>
        <end position="274"/>
    </location>
</feature>
<proteinExistence type="predicted"/>
<dbReference type="PANTHER" id="PTHR43289">
    <property type="entry name" value="MITOGEN-ACTIVATED PROTEIN KINASE KINASE KINASE 20-RELATED"/>
    <property type="match status" value="1"/>
</dbReference>
<dbReference type="GO" id="GO:0005524">
    <property type="term" value="F:ATP binding"/>
    <property type="evidence" value="ECO:0007669"/>
    <property type="project" value="UniProtKB-UniRule"/>
</dbReference>
<keyword evidence="9" id="KW-1133">Transmembrane helix</keyword>
<dbReference type="RefSeq" id="WP_125054699.1">
    <property type="nucleotide sequence ID" value="NZ_BHZD01000001.1"/>
</dbReference>
<dbReference type="EMBL" id="BHZD01000001">
    <property type="protein sequence ID" value="GCD43607.1"/>
    <property type="molecule type" value="Genomic_DNA"/>
</dbReference>
<evidence type="ECO:0000313" key="12">
    <source>
        <dbReference type="Proteomes" id="UP000286746"/>
    </source>
</evidence>
<dbReference type="InterPro" id="IPR017441">
    <property type="entry name" value="Protein_kinase_ATP_BS"/>
</dbReference>
<dbReference type="EC" id="2.7.11.1" evidence="1"/>
<dbReference type="Pfam" id="PF00069">
    <property type="entry name" value="Pkinase"/>
    <property type="match status" value="1"/>
</dbReference>
<accession>A0A401W2R1</accession>
<name>A0A401W2R1_STREY</name>
<keyword evidence="9" id="KW-0472">Membrane</keyword>
<keyword evidence="12" id="KW-1185">Reference proteome</keyword>
<evidence type="ECO:0000256" key="7">
    <source>
        <dbReference type="PROSITE-ProRule" id="PRU10141"/>
    </source>
</evidence>
<dbReference type="Gene3D" id="1.10.510.10">
    <property type="entry name" value="Transferase(Phosphotransferase) domain 1"/>
    <property type="match status" value="1"/>
</dbReference>
<comment type="caution">
    <text evidence="11">The sequence shown here is derived from an EMBL/GenBank/DDBJ whole genome shotgun (WGS) entry which is preliminary data.</text>
</comment>